<evidence type="ECO:0000313" key="3">
    <source>
        <dbReference type="Proteomes" id="UP001501490"/>
    </source>
</evidence>
<dbReference type="EMBL" id="BAABAB010000028">
    <property type="protein sequence ID" value="GAA3631329.1"/>
    <property type="molecule type" value="Genomic_DNA"/>
</dbReference>
<comment type="caution">
    <text evidence="2">The sequence shown here is derived from an EMBL/GenBank/DDBJ whole genome shotgun (WGS) entry which is preliminary data.</text>
</comment>
<dbReference type="InterPro" id="IPR010985">
    <property type="entry name" value="Ribbon_hlx_hlx"/>
</dbReference>
<reference evidence="3" key="1">
    <citation type="journal article" date="2019" name="Int. J. Syst. Evol. Microbiol.">
        <title>The Global Catalogue of Microorganisms (GCM) 10K type strain sequencing project: providing services to taxonomists for standard genome sequencing and annotation.</title>
        <authorList>
            <consortium name="The Broad Institute Genomics Platform"/>
            <consortium name="The Broad Institute Genome Sequencing Center for Infectious Disease"/>
            <person name="Wu L."/>
            <person name="Ma J."/>
        </authorList>
    </citation>
    <scope>NUCLEOTIDE SEQUENCE [LARGE SCALE GENOMIC DNA]</scope>
    <source>
        <strain evidence="3">JCM 16929</strain>
    </source>
</reference>
<proteinExistence type="predicted"/>
<sequence length="65" mass="7491">MAMTLRLSKEQTEALRRKAEEEGRSMQEVALTAVDQYVRARPERIRTIVADIMATDAELLDRLSR</sequence>
<gene>
    <name evidence="2" type="ORF">GCM10022236_37380</name>
</gene>
<accession>A0ABP7AG66</accession>
<evidence type="ECO:0000313" key="2">
    <source>
        <dbReference type="EMBL" id="GAA3631329.1"/>
    </source>
</evidence>
<organism evidence="2 3">
    <name type="scientific">Microlunatus ginsengisoli</name>
    <dbReference type="NCBI Taxonomy" id="363863"/>
    <lineage>
        <taxon>Bacteria</taxon>
        <taxon>Bacillati</taxon>
        <taxon>Actinomycetota</taxon>
        <taxon>Actinomycetes</taxon>
        <taxon>Propionibacteriales</taxon>
        <taxon>Propionibacteriaceae</taxon>
        <taxon>Microlunatus</taxon>
    </lineage>
</organism>
<feature type="region of interest" description="Disordered" evidence="1">
    <location>
        <begin position="1"/>
        <end position="22"/>
    </location>
</feature>
<evidence type="ECO:0008006" key="4">
    <source>
        <dbReference type="Google" id="ProtNLM"/>
    </source>
</evidence>
<dbReference type="RefSeq" id="WP_344807388.1">
    <property type="nucleotide sequence ID" value="NZ_BAABAB010000028.1"/>
</dbReference>
<name>A0ABP7AG66_9ACTN</name>
<feature type="compositionally biased region" description="Basic and acidic residues" evidence="1">
    <location>
        <begin position="7"/>
        <end position="22"/>
    </location>
</feature>
<keyword evidence="3" id="KW-1185">Reference proteome</keyword>
<protein>
    <recommendedName>
        <fullName evidence="4">Ribbon-helix-helix protein, CopG family</fullName>
    </recommendedName>
</protein>
<evidence type="ECO:0000256" key="1">
    <source>
        <dbReference type="SAM" id="MobiDB-lite"/>
    </source>
</evidence>
<dbReference type="Proteomes" id="UP001501490">
    <property type="component" value="Unassembled WGS sequence"/>
</dbReference>
<dbReference type="SUPFAM" id="SSF47598">
    <property type="entry name" value="Ribbon-helix-helix"/>
    <property type="match status" value="1"/>
</dbReference>